<evidence type="ECO:0000256" key="1">
    <source>
        <dbReference type="ARBA" id="ARBA00000085"/>
    </source>
</evidence>
<dbReference type="SMART" id="SM00304">
    <property type="entry name" value="HAMP"/>
    <property type="match status" value="1"/>
</dbReference>
<dbReference type="CDD" id="cd06225">
    <property type="entry name" value="HAMP"/>
    <property type="match status" value="1"/>
</dbReference>
<keyword evidence="5" id="KW-0808">Transferase</keyword>
<dbReference type="InterPro" id="IPR005467">
    <property type="entry name" value="His_kinase_dom"/>
</dbReference>
<dbReference type="PROSITE" id="PS50109">
    <property type="entry name" value="HIS_KIN"/>
    <property type="match status" value="1"/>
</dbReference>
<dbReference type="SUPFAM" id="SSF47384">
    <property type="entry name" value="Homodimeric domain of signal transducing histidine kinase"/>
    <property type="match status" value="1"/>
</dbReference>
<dbReference type="Gene3D" id="3.30.565.10">
    <property type="entry name" value="Histidine kinase-like ATPase, C-terminal domain"/>
    <property type="match status" value="1"/>
</dbReference>
<reference evidence="14 15" key="1">
    <citation type="submission" date="2019-02" db="EMBL/GenBank/DDBJ databases">
        <title>Sequencing the genomes of 1000 actinobacteria strains.</title>
        <authorList>
            <person name="Klenk H.-P."/>
        </authorList>
    </citation>
    <scope>NUCLEOTIDE SEQUENCE [LARGE SCALE GENOMIC DNA]</scope>
    <source>
        <strain evidence="14 15">DSM 18319</strain>
    </source>
</reference>
<dbReference type="InterPro" id="IPR036097">
    <property type="entry name" value="HisK_dim/P_sf"/>
</dbReference>
<dbReference type="SMART" id="SM00388">
    <property type="entry name" value="HisKA"/>
    <property type="match status" value="1"/>
</dbReference>
<dbReference type="InterPro" id="IPR036890">
    <property type="entry name" value="HATPase_C_sf"/>
</dbReference>
<evidence type="ECO:0000259" key="13">
    <source>
        <dbReference type="PROSITE" id="PS50885"/>
    </source>
</evidence>
<evidence type="ECO:0000256" key="3">
    <source>
        <dbReference type="ARBA" id="ARBA00012438"/>
    </source>
</evidence>
<dbReference type="PRINTS" id="PR00344">
    <property type="entry name" value="BCTRLSENSOR"/>
</dbReference>
<evidence type="ECO:0000313" key="14">
    <source>
        <dbReference type="EMBL" id="RZU67083.1"/>
    </source>
</evidence>
<evidence type="ECO:0000256" key="4">
    <source>
        <dbReference type="ARBA" id="ARBA00022553"/>
    </source>
</evidence>
<keyword evidence="4" id="KW-0597">Phosphoprotein</keyword>
<dbReference type="PANTHER" id="PTHR45436">
    <property type="entry name" value="SENSOR HISTIDINE KINASE YKOH"/>
    <property type="match status" value="1"/>
</dbReference>
<keyword evidence="8 11" id="KW-1133">Transmembrane helix</keyword>
<dbReference type="CDD" id="cd00082">
    <property type="entry name" value="HisKA"/>
    <property type="match status" value="1"/>
</dbReference>
<comment type="catalytic activity">
    <reaction evidence="1">
        <text>ATP + protein L-histidine = ADP + protein N-phospho-L-histidine.</text>
        <dbReference type="EC" id="2.7.13.3"/>
    </reaction>
</comment>
<feature type="transmembrane region" description="Helical" evidence="11">
    <location>
        <begin position="68"/>
        <end position="94"/>
    </location>
</feature>
<dbReference type="PANTHER" id="PTHR45436:SF5">
    <property type="entry name" value="SENSOR HISTIDINE KINASE TRCS"/>
    <property type="match status" value="1"/>
</dbReference>
<dbReference type="GO" id="GO:0000155">
    <property type="term" value="F:phosphorelay sensor kinase activity"/>
    <property type="evidence" value="ECO:0007669"/>
    <property type="project" value="InterPro"/>
</dbReference>
<evidence type="ECO:0000256" key="10">
    <source>
        <dbReference type="ARBA" id="ARBA00023136"/>
    </source>
</evidence>
<keyword evidence="7 14" id="KW-0418">Kinase</keyword>
<feature type="domain" description="Histidine kinase" evidence="12">
    <location>
        <begin position="157"/>
        <end position="370"/>
    </location>
</feature>
<dbReference type="EMBL" id="SHLC01000001">
    <property type="protein sequence ID" value="RZU67083.1"/>
    <property type="molecule type" value="Genomic_DNA"/>
</dbReference>
<dbReference type="Pfam" id="PF00672">
    <property type="entry name" value="HAMP"/>
    <property type="match status" value="1"/>
</dbReference>
<comment type="caution">
    <text evidence="14">The sequence shown here is derived from an EMBL/GenBank/DDBJ whole genome shotgun (WGS) entry which is preliminary data.</text>
</comment>
<dbReference type="Proteomes" id="UP000291483">
    <property type="component" value="Unassembled WGS sequence"/>
</dbReference>
<dbReference type="InterPro" id="IPR003661">
    <property type="entry name" value="HisK_dim/P_dom"/>
</dbReference>
<evidence type="ECO:0000256" key="9">
    <source>
        <dbReference type="ARBA" id="ARBA00023012"/>
    </source>
</evidence>
<dbReference type="InterPro" id="IPR003594">
    <property type="entry name" value="HATPase_dom"/>
</dbReference>
<comment type="subcellular location">
    <subcellularLocation>
        <location evidence="2">Cell membrane</location>
    </subcellularLocation>
</comment>
<proteinExistence type="predicted"/>
<evidence type="ECO:0000256" key="8">
    <source>
        <dbReference type="ARBA" id="ARBA00022989"/>
    </source>
</evidence>
<dbReference type="InterPro" id="IPR003660">
    <property type="entry name" value="HAMP_dom"/>
</dbReference>
<keyword evidence="15" id="KW-1185">Reference proteome</keyword>
<dbReference type="EC" id="2.7.13.3" evidence="3"/>
<evidence type="ECO:0000256" key="6">
    <source>
        <dbReference type="ARBA" id="ARBA00022692"/>
    </source>
</evidence>
<evidence type="ECO:0000259" key="12">
    <source>
        <dbReference type="PROSITE" id="PS50109"/>
    </source>
</evidence>
<name>A0A4Q8ASB5_9MICO</name>
<keyword evidence="9" id="KW-0902">Two-component regulatory system</keyword>
<dbReference type="Pfam" id="PF02518">
    <property type="entry name" value="HATPase_c"/>
    <property type="match status" value="1"/>
</dbReference>
<dbReference type="InterPro" id="IPR004358">
    <property type="entry name" value="Sig_transdc_His_kin-like_C"/>
</dbReference>
<keyword evidence="10 11" id="KW-0472">Membrane</keyword>
<dbReference type="PROSITE" id="PS50885">
    <property type="entry name" value="HAMP"/>
    <property type="match status" value="1"/>
</dbReference>
<dbReference type="SUPFAM" id="SSF55874">
    <property type="entry name" value="ATPase domain of HSP90 chaperone/DNA topoisomerase II/histidine kinase"/>
    <property type="match status" value="1"/>
</dbReference>
<sequence length="370" mass="39452">MIAGSERWWRLQRLVHSARFRMTAAFAGFLVLAGATLLLVAFAVLRFVPDEAVQRSGDGGFAPNRSDLIEVLAPTAGYAMLFFVVIGVAGGWLLSGRLLRPLDRIHAGVRAVAAGDLTHRIALRGAPTEYVELAEAFDGMLDRVEHTVDSQRRFASNASHELRTPIAVIRTMLEVAAQDPDGTDYDELVRRLEITNRRSQNLVDALLQLARIEAGPRTAGRVELAAIVLQATDAVHGEAEASAVTISTTVEPCVLGGDAVLLTQLIVNLLQNGIRHNRASDARVLLSVESTASGVAVIVENTGQGVDPHIIPTLTEPFVRGSSRISSGTAGTGLGLALVATIAAAHGARLLVEPSQLGGLRVRVDFVTRH</sequence>
<accession>A0A4Q8ASB5</accession>
<evidence type="ECO:0000256" key="5">
    <source>
        <dbReference type="ARBA" id="ARBA00022679"/>
    </source>
</evidence>
<organism evidence="14 15">
    <name type="scientific">Microterricola gilva</name>
    <dbReference type="NCBI Taxonomy" id="393267"/>
    <lineage>
        <taxon>Bacteria</taxon>
        <taxon>Bacillati</taxon>
        <taxon>Actinomycetota</taxon>
        <taxon>Actinomycetes</taxon>
        <taxon>Micrococcales</taxon>
        <taxon>Microbacteriaceae</taxon>
        <taxon>Microterricola</taxon>
    </lineage>
</organism>
<feature type="transmembrane region" description="Helical" evidence="11">
    <location>
        <begin position="20"/>
        <end position="48"/>
    </location>
</feature>
<dbReference type="SMART" id="SM00387">
    <property type="entry name" value="HATPase_c"/>
    <property type="match status" value="1"/>
</dbReference>
<evidence type="ECO:0000256" key="11">
    <source>
        <dbReference type="SAM" id="Phobius"/>
    </source>
</evidence>
<dbReference type="SUPFAM" id="SSF158472">
    <property type="entry name" value="HAMP domain-like"/>
    <property type="match status" value="1"/>
</dbReference>
<protein>
    <recommendedName>
        <fullName evidence="3">histidine kinase</fullName>
        <ecNumber evidence="3">2.7.13.3</ecNumber>
    </recommendedName>
</protein>
<dbReference type="Gene3D" id="1.10.287.130">
    <property type="match status" value="1"/>
</dbReference>
<feature type="domain" description="HAMP" evidence="13">
    <location>
        <begin position="96"/>
        <end position="149"/>
    </location>
</feature>
<gene>
    <name evidence="14" type="ORF">EV379_3460</name>
</gene>
<dbReference type="AlphaFoldDB" id="A0A4Q8ASB5"/>
<dbReference type="GO" id="GO:0005886">
    <property type="term" value="C:plasma membrane"/>
    <property type="evidence" value="ECO:0007669"/>
    <property type="project" value="UniProtKB-SubCell"/>
</dbReference>
<evidence type="ECO:0000256" key="7">
    <source>
        <dbReference type="ARBA" id="ARBA00022777"/>
    </source>
</evidence>
<evidence type="ECO:0000313" key="15">
    <source>
        <dbReference type="Proteomes" id="UP000291483"/>
    </source>
</evidence>
<dbReference type="Pfam" id="PF00512">
    <property type="entry name" value="HisKA"/>
    <property type="match status" value="1"/>
</dbReference>
<evidence type="ECO:0000256" key="2">
    <source>
        <dbReference type="ARBA" id="ARBA00004236"/>
    </source>
</evidence>
<dbReference type="InterPro" id="IPR050428">
    <property type="entry name" value="TCS_sensor_his_kinase"/>
</dbReference>
<dbReference type="Gene3D" id="6.10.340.10">
    <property type="match status" value="1"/>
</dbReference>
<keyword evidence="6 11" id="KW-0812">Transmembrane</keyword>